<keyword evidence="5" id="KW-1185">Reference proteome</keyword>
<accession>A0A2P4XIB0</accession>
<evidence type="ECO:0000313" key="5">
    <source>
        <dbReference type="Proteomes" id="UP000237271"/>
    </source>
</evidence>
<proteinExistence type="predicted"/>
<feature type="non-terminal residue" evidence="4">
    <location>
        <position position="1"/>
    </location>
</feature>
<name>A0A2P4XIB0_9STRA</name>
<dbReference type="PANTHER" id="PTHR16305:SF28">
    <property type="entry name" value="GUANYLATE CYCLASE DOMAIN-CONTAINING PROTEIN"/>
    <property type="match status" value="1"/>
</dbReference>
<evidence type="ECO:0000256" key="3">
    <source>
        <dbReference type="SAM" id="MobiDB-lite"/>
    </source>
</evidence>
<dbReference type="OrthoDB" id="122227at2759"/>
<feature type="compositionally biased region" description="Acidic residues" evidence="3">
    <location>
        <begin position="131"/>
        <end position="143"/>
    </location>
</feature>
<dbReference type="PANTHER" id="PTHR16305">
    <property type="entry name" value="TESTICULAR SOLUBLE ADENYLYL CYCLASE"/>
    <property type="match status" value="1"/>
</dbReference>
<keyword evidence="1" id="KW-0547">Nucleotide-binding</keyword>
<protein>
    <submittedName>
        <fullName evidence="4">Adenylate cyclase</fullName>
    </submittedName>
</protein>
<dbReference type="Proteomes" id="UP000237271">
    <property type="component" value="Unassembled WGS sequence"/>
</dbReference>
<evidence type="ECO:0000313" key="4">
    <source>
        <dbReference type="EMBL" id="POM65288.1"/>
    </source>
</evidence>
<feature type="region of interest" description="Disordered" evidence="3">
    <location>
        <begin position="117"/>
        <end position="146"/>
    </location>
</feature>
<reference evidence="4 5" key="1">
    <citation type="journal article" date="2017" name="Genome Biol. Evol.">
        <title>Phytophthora megakarya and P. palmivora, closely related causal agents of cacao black pod rot, underwent increases in genome sizes and gene numbers by different mechanisms.</title>
        <authorList>
            <person name="Ali S.S."/>
            <person name="Shao J."/>
            <person name="Lary D.J."/>
            <person name="Kronmiller B."/>
            <person name="Shen D."/>
            <person name="Strem M.D."/>
            <person name="Amoako-Attah I."/>
            <person name="Akrofi A.Y."/>
            <person name="Begoude B.A."/>
            <person name="Ten Hoopen G.M."/>
            <person name="Coulibaly K."/>
            <person name="Kebe B.I."/>
            <person name="Melnick R.L."/>
            <person name="Guiltinan M.J."/>
            <person name="Tyler B.M."/>
            <person name="Meinhardt L.W."/>
            <person name="Bailey B.A."/>
        </authorList>
    </citation>
    <scope>NUCLEOTIDE SEQUENCE [LARGE SCALE GENOMIC DNA]</scope>
    <source>
        <strain evidence="5">sbr112.9</strain>
    </source>
</reference>
<dbReference type="AlphaFoldDB" id="A0A2P4XIB0"/>
<comment type="caution">
    <text evidence="4">The sequence shown here is derived from an EMBL/GenBank/DDBJ whole genome shotgun (WGS) entry which is preliminary data.</text>
</comment>
<keyword evidence="2" id="KW-0067">ATP-binding</keyword>
<evidence type="ECO:0000256" key="2">
    <source>
        <dbReference type="ARBA" id="ARBA00022840"/>
    </source>
</evidence>
<evidence type="ECO:0000256" key="1">
    <source>
        <dbReference type="ARBA" id="ARBA00022741"/>
    </source>
</evidence>
<dbReference type="GO" id="GO:0005524">
    <property type="term" value="F:ATP binding"/>
    <property type="evidence" value="ECO:0007669"/>
    <property type="project" value="UniProtKB-KW"/>
</dbReference>
<dbReference type="GO" id="GO:0005737">
    <property type="term" value="C:cytoplasm"/>
    <property type="evidence" value="ECO:0007669"/>
    <property type="project" value="TreeGrafter"/>
</dbReference>
<dbReference type="GO" id="GO:0004016">
    <property type="term" value="F:adenylate cyclase activity"/>
    <property type="evidence" value="ECO:0007669"/>
    <property type="project" value="TreeGrafter"/>
</dbReference>
<organism evidence="4 5">
    <name type="scientific">Phytophthora palmivora</name>
    <dbReference type="NCBI Taxonomy" id="4796"/>
    <lineage>
        <taxon>Eukaryota</taxon>
        <taxon>Sar</taxon>
        <taxon>Stramenopiles</taxon>
        <taxon>Oomycota</taxon>
        <taxon>Peronosporomycetes</taxon>
        <taxon>Peronosporales</taxon>
        <taxon>Peronosporaceae</taxon>
        <taxon>Phytophthora</taxon>
    </lineage>
</organism>
<dbReference type="EMBL" id="NCKW01010355">
    <property type="protein sequence ID" value="POM65288.1"/>
    <property type="molecule type" value="Genomic_DNA"/>
</dbReference>
<sequence length="350" mass="39750">KIREGAAPNRTLVRYVSLLNAILDTDFDAYPEITDTNDESSVEALTNDDNNYFDDDLTVTNQNEEEMSHRQNDEEIRACGYAFAESPDRTFNVKEQEIASWFLGLLEMDLAQKEARASLTDPSYTDTQSEISDEQDDSEEEQESERRPIDLDLSGILLLCALYAMSRDNATVFCLDSAMYMDEKSWTLVAIIAKYFTNCLIVVGTRPPSLALGEHTESSSFRKQLRILKRMKSSMCASLDTFSSDEIEKLSRQILTVPDIPDNLLAILVSRSQGNPLFLHEIIAEMKEQQVLQVDERKGIRKCELQNALRKRAKQRFRENPTSLYATAAHATISHLRVDLVVSLMVLELQ</sequence>
<gene>
    <name evidence="4" type="ORF">PHPALM_19023</name>
</gene>